<gene>
    <name evidence="9" type="primary">cas2</name>
    <name evidence="10" type="ORF">ERS672216_00330</name>
</gene>
<dbReference type="RefSeq" id="WP_075539948.1">
    <property type="nucleotide sequence ID" value="NZ_CP053844.1"/>
</dbReference>
<keyword evidence="7 9" id="KW-0460">Magnesium</keyword>
<dbReference type="Gene3D" id="3.30.70.240">
    <property type="match status" value="1"/>
</dbReference>
<dbReference type="EC" id="3.1.-.-" evidence="9"/>
<keyword evidence="8 9" id="KW-0051">Antiviral defense</keyword>
<evidence type="ECO:0000256" key="1">
    <source>
        <dbReference type="ARBA" id="ARBA00001946"/>
    </source>
</evidence>
<dbReference type="EMBL" id="FIZP01000001">
    <property type="protein sequence ID" value="CZE46367.1"/>
    <property type="molecule type" value="Genomic_DNA"/>
</dbReference>
<feature type="binding site" evidence="9">
    <location>
        <position position="8"/>
    </location>
    <ligand>
        <name>Mg(2+)</name>
        <dbReference type="ChEBI" id="CHEBI:18420"/>
        <note>catalytic</note>
    </ligand>
</feature>
<comment type="similarity">
    <text evidence="2 9">Belongs to the CRISPR-associated endoribonuclease Cas2 protein family.</text>
</comment>
<dbReference type="CDD" id="cd09725">
    <property type="entry name" value="Cas2_I_II_III"/>
    <property type="match status" value="1"/>
</dbReference>
<keyword evidence="6 9" id="KW-0378">Hydrolase</keyword>
<evidence type="ECO:0000313" key="11">
    <source>
        <dbReference type="Proteomes" id="UP000069632"/>
    </source>
</evidence>
<name>A0A128ECZ9_9BACT</name>
<proteinExistence type="inferred from homology"/>
<dbReference type="HAMAP" id="MF_01471">
    <property type="entry name" value="Cas2"/>
    <property type="match status" value="1"/>
</dbReference>
<dbReference type="Pfam" id="PF09827">
    <property type="entry name" value="CRISPR_Cas2"/>
    <property type="match status" value="1"/>
</dbReference>
<dbReference type="NCBIfam" id="TIGR01573">
    <property type="entry name" value="cas2"/>
    <property type="match status" value="1"/>
</dbReference>
<evidence type="ECO:0000256" key="9">
    <source>
        <dbReference type="HAMAP-Rule" id="MF_01471"/>
    </source>
</evidence>
<keyword evidence="5 9" id="KW-0255">Endonuclease</keyword>
<evidence type="ECO:0000256" key="2">
    <source>
        <dbReference type="ARBA" id="ARBA00009959"/>
    </source>
</evidence>
<dbReference type="PANTHER" id="PTHR34405">
    <property type="entry name" value="CRISPR-ASSOCIATED ENDORIBONUCLEASE CAS2"/>
    <property type="match status" value="1"/>
</dbReference>
<dbReference type="InterPro" id="IPR019199">
    <property type="entry name" value="Virulence_VapD/CRISPR_Cas2"/>
</dbReference>
<accession>A0A128ECZ9</accession>
<sequence>MHYIICYDIAQTRRRTRLATLLEAIGTRANKSVFEAKLTAKELEIFIAKAKAIIEPKTDSVLIYPLCFDCMIKSLSLGQKGVFEVKDSFV</sequence>
<evidence type="ECO:0000256" key="4">
    <source>
        <dbReference type="ARBA" id="ARBA00022723"/>
    </source>
</evidence>
<comment type="function">
    <text evidence="9">CRISPR (clustered regularly interspaced short palindromic repeat), is an adaptive immune system that provides protection against mobile genetic elements (viruses, transposable elements and conjugative plasmids). CRISPR clusters contain sequences complementary to antecedent mobile elements and target invading nucleic acids. CRISPR clusters are transcribed and processed into CRISPR RNA (crRNA). Functions as a ssRNA-specific endoribonuclease. Involved in the integration of spacer DNA into the CRISPR cassette.</text>
</comment>
<dbReference type="PANTHER" id="PTHR34405:SF3">
    <property type="entry name" value="CRISPR-ASSOCIATED ENDORIBONUCLEASE CAS2 3"/>
    <property type="match status" value="1"/>
</dbReference>
<organism evidence="10 11">
    <name type="scientific">Campylobacter geochelonis</name>
    <dbReference type="NCBI Taxonomy" id="1780362"/>
    <lineage>
        <taxon>Bacteria</taxon>
        <taxon>Pseudomonadati</taxon>
        <taxon>Campylobacterota</taxon>
        <taxon>Epsilonproteobacteria</taxon>
        <taxon>Campylobacterales</taxon>
        <taxon>Campylobacteraceae</taxon>
        <taxon>Campylobacter</taxon>
    </lineage>
</organism>
<dbReference type="GO" id="GO:0004521">
    <property type="term" value="F:RNA endonuclease activity"/>
    <property type="evidence" value="ECO:0007669"/>
    <property type="project" value="InterPro"/>
</dbReference>
<dbReference type="OrthoDB" id="9798176at2"/>
<evidence type="ECO:0000256" key="8">
    <source>
        <dbReference type="ARBA" id="ARBA00023118"/>
    </source>
</evidence>
<dbReference type="GO" id="GO:0016787">
    <property type="term" value="F:hydrolase activity"/>
    <property type="evidence" value="ECO:0007669"/>
    <property type="project" value="UniProtKB-KW"/>
</dbReference>
<keyword evidence="4 9" id="KW-0479">Metal-binding</keyword>
<dbReference type="SUPFAM" id="SSF143430">
    <property type="entry name" value="TTP0101/SSO1404-like"/>
    <property type="match status" value="1"/>
</dbReference>
<dbReference type="Proteomes" id="UP000069632">
    <property type="component" value="Unassembled WGS sequence"/>
</dbReference>
<comment type="subunit">
    <text evidence="9">Homodimer, forms a heterotetramer with a Cas1 homodimer.</text>
</comment>
<dbReference type="AlphaFoldDB" id="A0A128ECZ9"/>
<reference evidence="10 11" key="1">
    <citation type="submission" date="2016-02" db="EMBL/GenBank/DDBJ databases">
        <authorList>
            <consortium name="Pathogen Informatics"/>
        </authorList>
    </citation>
    <scope>NUCLEOTIDE SEQUENCE [LARGE SCALE GENOMIC DNA]</scope>
    <source>
        <strain evidence="10 11">RC20</strain>
    </source>
</reference>
<keyword evidence="11" id="KW-1185">Reference proteome</keyword>
<dbReference type="GO" id="GO:0051607">
    <property type="term" value="P:defense response to virus"/>
    <property type="evidence" value="ECO:0007669"/>
    <property type="project" value="UniProtKB-UniRule"/>
</dbReference>
<evidence type="ECO:0000256" key="3">
    <source>
        <dbReference type="ARBA" id="ARBA00022722"/>
    </source>
</evidence>
<dbReference type="InterPro" id="IPR021127">
    <property type="entry name" value="CRISPR_associated_Cas2"/>
</dbReference>
<keyword evidence="3 9" id="KW-0540">Nuclease</keyword>
<dbReference type="GO" id="GO:0043571">
    <property type="term" value="P:maintenance of CRISPR repeat elements"/>
    <property type="evidence" value="ECO:0007669"/>
    <property type="project" value="UniProtKB-UniRule"/>
</dbReference>
<evidence type="ECO:0000256" key="6">
    <source>
        <dbReference type="ARBA" id="ARBA00022801"/>
    </source>
</evidence>
<protein>
    <recommendedName>
        <fullName evidence="9">CRISPR-associated endoribonuclease Cas2</fullName>
        <ecNumber evidence="9">3.1.-.-</ecNumber>
    </recommendedName>
</protein>
<evidence type="ECO:0000256" key="5">
    <source>
        <dbReference type="ARBA" id="ARBA00022759"/>
    </source>
</evidence>
<evidence type="ECO:0000313" key="10">
    <source>
        <dbReference type="EMBL" id="CZE46367.1"/>
    </source>
</evidence>
<evidence type="ECO:0000256" key="7">
    <source>
        <dbReference type="ARBA" id="ARBA00022842"/>
    </source>
</evidence>
<dbReference type="GO" id="GO:0046872">
    <property type="term" value="F:metal ion binding"/>
    <property type="evidence" value="ECO:0007669"/>
    <property type="project" value="UniProtKB-UniRule"/>
</dbReference>
<comment type="cofactor">
    <cofactor evidence="1 9">
        <name>Mg(2+)</name>
        <dbReference type="ChEBI" id="CHEBI:18420"/>
    </cofactor>
</comment>